<feature type="transmembrane region" description="Helical" evidence="1">
    <location>
        <begin position="35"/>
        <end position="59"/>
    </location>
</feature>
<evidence type="ECO:0000313" key="3">
    <source>
        <dbReference type="EMBL" id="TQL41919.1"/>
    </source>
</evidence>
<keyword evidence="1" id="KW-0472">Membrane</keyword>
<protein>
    <submittedName>
        <fullName evidence="3">Ricin-type beta-trefoil lectin protein</fullName>
    </submittedName>
</protein>
<keyword evidence="1" id="KW-1133">Transmembrane helix</keyword>
<keyword evidence="1" id="KW-0812">Transmembrane</keyword>
<comment type="caution">
    <text evidence="3">The sequence shown here is derived from an EMBL/GenBank/DDBJ whole genome shotgun (WGS) entry which is preliminary data.</text>
</comment>
<sequence>MRNREQIVNRRFRGFIAIHRMIDARLSARPREQGMALMSTILFMIMLSGLSLVLLSVILGQIGPAYVAQKGTKTVYAAQAGLQSALGSLRSSSSVDALGDVYGDIGKLPCTIQGDVDGADDSVQYEVQIRYYLDDPTGKNDTWLETHKLNCVPGLGISQQPNFSYVVSRGSATSDPGLSDDAGNRAVAAVYQFKVTNENIPGGHIYDFNKTTCIEAVPSGAGGVVKVNDKVRFVSGSACTDDKDLQKWIYDTDWQIKLAITTADDQPGLCITGPTSGNSSQDVQLQTCRTDATRYNQLWSWEGSHTWVGQKNPISDGTSDWCMSRADSKAGSYYYLQVKRGGCTTFAPDPAAGAGAASYDTNQVVNYEQFGRCLDVTGGQINSTYMIAYPCKQDPRGGTAGINWNHKWSYQEPDEGQTSRLDQQIFVKVNNDNNQKRCLETPSGAGKYPVFKTCNSNSAAQKWDRVYDTGEYSGSYLFIDRDGRCLSADPSDRHDNVWAKITVATCNASELQKWNAPASYNSATFGGFKELGE</sequence>
<dbReference type="OrthoDB" id="4816288at2"/>
<dbReference type="Pfam" id="PF00652">
    <property type="entry name" value="Ricin_B_lectin"/>
    <property type="match status" value="1"/>
</dbReference>
<keyword evidence="3" id="KW-0430">Lectin</keyword>
<dbReference type="InterPro" id="IPR000772">
    <property type="entry name" value="Ricin_B_lectin"/>
</dbReference>
<dbReference type="PROSITE" id="PS50231">
    <property type="entry name" value="RICIN_B_LECTIN"/>
    <property type="match status" value="2"/>
</dbReference>
<dbReference type="EMBL" id="VFOM01000004">
    <property type="protein sequence ID" value="TQL41919.1"/>
    <property type="molecule type" value="Genomic_DNA"/>
</dbReference>
<keyword evidence="4" id="KW-1185">Reference proteome</keyword>
<dbReference type="Proteomes" id="UP000317998">
    <property type="component" value="Unassembled WGS sequence"/>
</dbReference>
<dbReference type="InterPro" id="IPR035992">
    <property type="entry name" value="Ricin_B-like_lectins"/>
</dbReference>
<dbReference type="SUPFAM" id="SSF50370">
    <property type="entry name" value="Ricin B-like lectins"/>
    <property type="match status" value="2"/>
</dbReference>
<accession>A0A542Y1G5</accession>
<reference evidence="3 4" key="1">
    <citation type="submission" date="2019-06" db="EMBL/GenBank/DDBJ databases">
        <title>Sequencing the genomes of 1000 actinobacteria strains.</title>
        <authorList>
            <person name="Klenk H.-P."/>
        </authorList>
    </citation>
    <scope>NUCLEOTIDE SEQUENCE [LARGE SCALE GENOMIC DNA]</scope>
    <source>
        <strain evidence="3 4">DSM 26477</strain>
    </source>
</reference>
<dbReference type="GO" id="GO:0030246">
    <property type="term" value="F:carbohydrate binding"/>
    <property type="evidence" value="ECO:0007669"/>
    <property type="project" value="UniProtKB-KW"/>
</dbReference>
<proteinExistence type="predicted"/>
<evidence type="ECO:0000313" key="4">
    <source>
        <dbReference type="Proteomes" id="UP000317998"/>
    </source>
</evidence>
<evidence type="ECO:0000259" key="2">
    <source>
        <dbReference type="Pfam" id="PF00652"/>
    </source>
</evidence>
<name>A0A542Y1G5_9MICO</name>
<dbReference type="AlphaFoldDB" id="A0A542Y1G5"/>
<evidence type="ECO:0000256" key="1">
    <source>
        <dbReference type="SAM" id="Phobius"/>
    </source>
</evidence>
<dbReference type="Gene3D" id="2.80.10.50">
    <property type="match status" value="2"/>
</dbReference>
<gene>
    <name evidence="3" type="ORF">FB562_2505</name>
</gene>
<dbReference type="CDD" id="cd00161">
    <property type="entry name" value="beta-trefoil_Ricin-like"/>
    <property type="match status" value="1"/>
</dbReference>
<feature type="domain" description="Ricin B lectin" evidence="2">
    <location>
        <begin position="364"/>
        <end position="514"/>
    </location>
</feature>
<organism evidence="3 4">
    <name type="scientific">Homoserinimonas aerilata</name>
    <dbReference type="NCBI Taxonomy" id="1162970"/>
    <lineage>
        <taxon>Bacteria</taxon>
        <taxon>Bacillati</taxon>
        <taxon>Actinomycetota</taxon>
        <taxon>Actinomycetes</taxon>
        <taxon>Micrococcales</taxon>
        <taxon>Microbacteriaceae</taxon>
        <taxon>Homoserinimonas</taxon>
    </lineage>
</organism>